<gene>
    <name evidence="2" type="ORF">CM83_2049</name>
</gene>
<evidence type="ECO:0000313" key="2">
    <source>
        <dbReference type="EMBL" id="JAG09404.1"/>
    </source>
</evidence>
<reference evidence="2" key="1">
    <citation type="journal article" date="2014" name="PLoS ONE">
        <title>Transcriptome-Based Identification of ABC Transporters in the Western Tarnished Plant Bug Lygus hesperus.</title>
        <authorList>
            <person name="Hull J.J."/>
            <person name="Chaney K."/>
            <person name="Geib S.M."/>
            <person name="Fabrick J.A."/>
            <person name="Brent C.S."/>
            <person name="Walsh D."/>
            <person name="Lavine L.C."/>
        </authorList>
    </citation>
    <scope>NUCLEOTIDE SEQUENCE</scope>
</reference>
<accession>A0A0A9WNP1</accession>
<dbReference type="EMBL" id="GBHO01034200">
    <property type="protein sequence ID" value="JAG09404.1"/>
    <property type="molecule type" value="Transcribed_RNA"/>
</dbReference>
<feature type="region of interest" description="Disordered" evidence="1">
    <location>
        <begin position="48"/>
        <end position="86"/>
    </location>
</feature>
<evidence type="ECO:0000256" key="1">
    <source>
        <dbReference type="SAM" id="MobiDB-lite"/>
    </source>
</evidence>
<name>A0A0A9WNP1_LYGHE</name>
<dbReference type="AlphaFoldDB" id="A0A0A9WNP1"/>
<reference evidence="2" key="2">
    <citation type="submission" date="2014-07" db="EMBL/GenBank/DDBJ databases">
        <authorList>
            <person name="Hull J."/>
        </authorList>
    </citation>
    <scope>NUCLEOTIDE SEQUENCE</scope>
</reference>
<proteinExistence type="predicted"/>
<feature type="non-terminal residue" evidence="2">
    <location>
        <position position="108"/>
    </location>
</feature>
<organism evidence="2">
    <name type="scientific">Lygus hesperus</name>
    <name type="common">Western plant bug</name>
    <dbReference type="NCBI Taxonomy" id="30085"/>
    <lineage>
        <taxon>Eukaryota</taxon>
        <taxon>Metazoa</taxon>
        <taxon>Ecdysozoa</taxon>
        <taxon>Arthropoda</taxon>
        <taxon>Hexapoda</taxon>
        <taxon>Insecta</taxon>
        <taxon>Pterygota</taxon>
        <taxon>Neoptera</taxon>
        <taxon>Paraneoptera</taxon>
        <taxon>Hemiptera</taxon>
        <taxon>Heteroptera</taxon>
        <taxon>Panheteroptera</taxon>
        <taxon>Cimicomorpha</taxon>
        <taxon>Miridae</taxon>
        <taxon>Mirini</taxon>
        <taxon>Lygus</taxon>
    </lineage>
</organism>
<protein>
    <submittedName>
        <fullName evidence="2">Uncharacterized protein</fullName>
    </submittedName>
</protein>
<sequence>MFGVDKCVKPWHFVLCDGLINELTFGGIHKSGYKFDLLRWIRLHRETATPTAPTSATTASTSKPTSTCTCPTSSSSATTAKATSTTTWSTKTLSHNTRALCIGNKVQK</sequence>